<dbReference type="Proteomes" id="UP000256829">
    <property type="component" value="Unassembled WGS sequence"/>
</dbReference>
<evidence type="ECO:0008006" key="4">
    <source>
        <dbReference type="Google" id="ProtNLM"/>
    </source>
</evidence>
<dbReference type="EMBL" id="QTJR01000011">
    <property type="protein sequence ID" value="RDY66169.1"/>
    <property type="molecule type" value="Genomic_DNA"/>
</dbReference>
<keyword evidence="1" id="KW-1133">Transmembrane helix</keyword>
<proteinExistence type="predicted"/>
<evidence type="ECO:0000313" key="2">
    <source>
        <dbReference type="EMBL" id="RDY66169.1"/>
    </source>
</evidence>
<comment type="caution">
    <text evidence="2">The sequence shown here is derived from an EMBL/GenBank/DDBJ whole genome shotgun (WGS) entry which is preliminary data.</text>
</comment>
<dbReference type="AlphaFoldDB" id="A0A3D8VAB2"/>
<organism evidence="2 3">
    <name type="scientific">Lysobacter soli</name>
    <dbReference type="NCBI Taxonomy" id="453783"/>
    <lineage>
        <taxon>Bacteria</taxon>
        <taxon>Pseudomonadati</taxon>
        <taxon>Pseudomonadota</taxon>
        <taxon>Gammaproteobacteria</taxon>
        <taxon>Lysobacterales</taxon>
        <taxon>Lysobacteraceae</taxon>
        <taxon>Lysobacter</taxon>
    </lineage>
</organism>
<protein>
    <recommendedName>
        <fullName evidence="4">Transmembrane protein</fullName>
    </recommendedName>
</protein>
<accession>A0A3D8VAB2</accession>
<keyword evidence="1" id="KW-0472">Membrane</keyword>
<dbReference type="RefSeq" id="WP_115843492.1">
    <property type="nucleotide sequence ID" value="NZ_CP183976.1"/>
</dbReference>
<evidence type="ECO:0000256" key="1">
    <source>
        <dbReference type="SAM" id="Phobius"/>
    </source>
</evidence>
<keyword evidence="3" id="KW-1185">Reference proteome</keyword>
<evidence type="ECO:0000313" key="3">
    <source>
        <dbReference type="Proteomes" id="UP000256829"/>
    </source>
</evidence>
<reference evidence="2 3" key="1">
    <citation type="submission" date="2018-08" db="EMBL/GenBank/DDBJ databases">
        <title>Lysobacter soli KCTC 22011, whole genome shotgun sequence.</title>
        <authorList>
            <person name="Zhang X."/>
            <person name="Feng G."/>
            <person name="Zhu H."/>
        </authorList>
    </citation>
    <scope>NUCLEOTIDE SEQUENCE [LARGE SCALE GENOMIC DNA]</scope>
    <source>
        <strain evidence="2 3">KCTC 22011</strain>
    </source>
</reference>
<gene>
    <name evidence="2" type="ORF">DX912_14450</name>
</gene>
<feature type="transmembrane region" description="Helical" evidence="1">
    <location>
        <begin position="33"/>
        <end position="64"/>
    </location>
</feature>
<sequence length="105" mass="11759">MFAQTFRFGTSHFHSRVRSAFEPRKPRHRLLRFALGVVGLGVLAVLVAFSVALGAAMIAAGMLYKLWKQRGKRLARSQQDARIVEGEFRVVGQPAIEQPRSHTTL</sequence>
<name>A0A3D8VAB2_9GAMM</name>
<keyword evidence="1" id="KW-0812">Transmembrane</keyword>